<dbReference type="STRING" id="295405.BF2946"/>
<reference evidence="1 2" key="1">
    <citation type="journal article" date="2004" name="Proc. Natl. Acad. Sci. U.S.A.">
        <title>Genomic analysis of Bacteroides fragilis reveals extensive DNA inversions regulating cell surface adaptation.</title>
        <authorList>
            <person name="Kuwahara T."/>
            <person name="Yamashita A."/>
            <person name="Hirakawa H."/>
            <person name="Nakayama H."/>
            <person name="Toh H."/>
            <person name="Okada N."/>
            <person name="Kuhara S."/>
            <person name="Hattori M."/>
            <person name="Hayashi T."/>
            <person name="Ohnishi Y."/>
        </authorList>
    </citation>
    <scope>NUCLEOTIDE SEQUENCE [LARGE SCALE GENOMIC DNA]</scope>
    <source>
        <strain evidence="1 2">YCH46</strain>
    </source>
</reference>
<dbReference type="EMBL" id="AP006841">
    <property type="protein sequence ID" value="BAD49694.1"/>
    <property type="molecule type" value="Genomic_DNA"/>
</dbReference>
<protein>
    <submittedName>
        <fullName evidence="1">Uncharacterized protein</fullName>
    </submittedName>
</protein>
<gene>
    <name evidence="1" type="ordered locus">BF2946</name>
</gene>
<proteinExistence type="predicted"/>
<dbReference type="HOGENOM" id="CLU_2876388_0_0_10"/>
<dbReference type="Proteomes" id="UP000002197">
    <property type="component" value="Chromosome"/>
</dbReference>
<sequence>MLPQFTLHLRTTPQAITIAINYGYPDIRSLPATTGTQKPSDLYNSPGRSMTDVSFHRTFQSVW</sequence>
<evidence type="ECO:0000313" key="2">
    <source>
        <dbReference type="Proteomes" id="UP000002197"/>
    </source>
</evidence>
<name>Q64S37_BACFR</name>
<dbReference type="AlphaFoldDB" id="Q64S37"/>
<dbReference type="KEGG" id="bfr:BF2946"/>
<accession>Q64S37</accession>
<organism evidence="1 2">
    <name type="scientific">Bacteroides fragilis (strain YCH46)</name>
    <dbReference type="NCBI Taxonomy" id="295405"/>
    <lineage>
        <taxon>Bacteria</taxon>
        <taxon>Pseudomonadati</taxon>
        <taxon>Bacteroidota</taxon>
        <taxon>Bacteroidia</taxon>
        <taxon>Bacteroidales</taxon>
        <taxon>Bacteroidaceae</taxon>
        <taxon>Bacteroides</taxon>
    </lineage>
</organism>
<evidence type="ECO:0000313" key="1">
    <source>
        <dbReference type="EMBL" id="BAD49694.1"/>
    </source>
</evidence>